<dbReference type="OMA" id="CSENANF"/>
<dbReference type="Pfam" id="PF10551">
    <property type="entry name" value="MULE"/>
    <property type="match status" value="1"/>
</dbReference>
<dbReference type="InterPro" id="IPR018289">
    <property type="entry name" value="MULE_transposase_dom"/>
</dbReference>
<dbReference type="PANTHER" id="PTHR47718">
    <property type="entry name" value="OS01G0519700 PROTEIN"/>
    <property type="match status" value="1"/>
</dbReference>
<accession>A0A1R3IMT6</accession>
<proteinExistence type="predicted"/>
<reference evidence="4 5" key="1">
    <citation type="submission" date="2013-09" db="EMBL/GenBank/DDBJ databases">
        <title>Corchorus capsularis genome sequencing.</title>
        <authorList>
            <person name="Alam M."/>
            <person name="Haque M.S."/>
            <person name="Islam M.S."/>
            <person name="Emdad E.M."/>
            <person name="Islam M.M."/>
            <person name="Ahmed B."/>
            <person name="Halim A."/>
            <person name="Hossen Q.M.M."/>
            <person name="Hossain M.Z."/>
            <person name="Ahmed R."/>
            <person name="Khan M.M."/>
            <person name="Islam R."/>
            <person name="Rashid M.M."/>
            <person name="Khan S.A."/>
            <person name="Rahman M.S."/>
            <person name="Alam M."/>
        </authorList>
    </citation>
    <scope>NUCLEOTIDE SEQUENCE [LARGE SCALE GENOMIC DNA]</scope>
    <source>
        <strain evidence="5">cv. CVL-1</strain>
        <tissue evidence="4">Whole seedling</tissue>
    </source>
</reference>
<keyword evidence="5" id="KW-1185">Reference proteome</keyword>
<dbReference type="AlphaFoldDB" id="A0A1R3IMT6"/>
<evidence type="ECO:0000259" key="3">
    <source>
        <dbReference type="Pfam" id="PF10551"/>
    </source>
</evidence>
<evidence type="ECO:0000256" key="1">
    <source>
        <dbReference type="SAM" id="MobiDB-lite"/>
    </source>
</evidence>
<sequence length="511" mass="58630">MSSLDLNDDPCLVASEAISDDQVKNVGESEAPVDGCVQRLEGRAEVQDVEEMGERTDFPLQPVERVAEDDVQNTGIPHISESTASDEDENEEVMKNTSTDDVHVDADDELMEEAANQADDEMDQEASRVPRVNFDDTYAADPCRYFLDKDPSEMNKCYMEGLEFNSCDDAFKFYRTYGHIIGFSVRKGSSRRDKKTNELVMKEFSCNKAGWRMDKWNKLENRKKEPKAVTRTGCVAHMRVRLNKRTGKWEVSWFEGQHNHDLAKRKQRHLLRSNRQVTEGSIQFARAWRRTGARPCQIMSYLATEAGGFQSVGFTRKDLSNRLYIRGRNSVEAGNIHTAITYLETKANSDPGFYVSYAVDKDNTFERAFWSDSISRADYPFFSDVIAFDTTYKKNGLNLPLLVFVGVNHHHQTIIFAFALLTVENEEAFVWSLEEFLKCMSNRETILINGEYFQLTHFVKLARDHLEMYQRMPSYRPPVRFVACHGVSLHLLFYCSRASLDLLSSVTRLQS</sequence>
<organism evidence="4 5">
    <name type="scientific">Corchorus capsularis</name>
    <name type="common">Jute</name>
    <dbReference type="NCBI Taxonomy" id="210143"/>
    <lineage>
        <taxon>Eukaryota</taxon>
        <taxon>Viridiplantae</taxon>
        <taxon>Streptophyta</taxon>
        <taxon>Embryophyta</taxon>
        <taxon>Tracheophyta</taxon>
        <taxon>Spermatophyta</taxon>
        <taxon>Magnoliopsida</taxon>
        <taxon>eudicotyledons</taxon>
        <taxon>Gunneridae</taxon>
        <taxon>Pentapetalae</taxon>
        <taxon>rosids</taxon>
        <taxon>malvids</taxon>
        <taxon>Malvales</taxon>
        <taxon>Malvaceae</taxon>
        <taxon>Grewioideae</taxon>
        <taxon>Apeibeae</taxon>
        <taxon>Corchorus</taxon>
    </lineage>
</organism>
<gene>
    <name evidence="4" type="ORF">CCACVL1_11123</name>
</gene>
<feature type="compositionally biased region" description="Basic and acidic residues" evidence="1">
    <location>
        <begin position="92"/>
        <end position="104"/>
    </location>
</feature>
<dbReference type="OrthoDB" id="1726386at2759"/>
<feature type="domain" description="MULE transposase" evidence="3">
    <location>
        <begin position="385"/>
        <end position="445"/>
    </location>
</feature>
<dbReference type="STRING" id="210143.A0A1R3IMT6"/>
<evidence type="ECO:0000313" key="4">
    <source>
        <dbReference type="EMBL" id="OMO83860.1"/>
    </source>
</evidence>
<feature type="domain" description="FAR1" evidence="2">
    <location>
        <begin position="172"/>
        <end position="263"/>
    </location>
</feature>
<evidence type="ECO:0000259" key="2">
    <source>
        <dbReference type="Pfam" id="PF03101"/>
    </source>
</evidence>
<dbReference type="PANTHER" id="PTHR47718:SF17">
    <property type="entry name" value="PROTEIN FAR1-RELATED SEQUENCE 5-LIKE"/>
    <property type="match status" value="1"/>
</dbReference>
<name>A0A1R3IMT6_COCAP</name>
<comment type="caution">
    <text evidence="4">The sequence shown here is derived from an EMBL/GenBank/DDBJ whole genome shotgun (WGS) entry which is preliminary data.</text>
</comment>
<dbReference type="Pfam" id="PF03101">
    <property type="entry name" value="FAR1"/>
    <property type="match status" value="1"/>
</dbReference>
<feature type="compositionally biased region" description="Polar residues" evidence="1">
    <location>
        <begin position="74"/>
        <end position="83"/>
    </location>
</feature>
<dbReference type="EMBL" id="AWWV01009824">
    <property type="protein sequence ID" value="OMO83860.1"/>
    <property type="molecule type" value="Genomic_DNA"/>
</dbReference>
<evidence type="ECO:0000313" key="5">
    <source>
        <dbReference type="Proteomes" id="UP000188268"/>
    </source>
</evidence>
<dbReference type="InterPro" id="IPR004330">
    <property type="entry name" value="FAR1_DNA_bnd_dom"/>
</dbReference>
<protein>
    <submittedName>
        <fullName evidence="4">Uncharacterized protein</fullName>
    </submittedName>
</protein>
<dbReference type="Proteomes" id="UP000188268">
    <property type="component" value="Unassembled WGS sequence"/>
</dbReference>
<feature type="region of interest" description="Disordered" evidence="1">
    <location>
        <begin position="74"/>
        <end position="104"/>
    </location>
</feature>
<dbReference type="Gramene" id="OMO83860">
    <property type="protein sequence ID" value="OMO83860"/>
    <property type="gene ID" value="CCACVL1_11123"/>
</dbReference>